<dbReference type="AlphaFoldDB" id="A0A429GNP2"/>
<gene>
    <name evidence="2" type="ORF">D6D85_06015</name>
</gene>
<organism evidence="2 3">
    <name type="scientific">Candidatus Methanodesulfokora washburnensis</name>
    <dbReference type="NCBI Taxonomy" id="2478471"/>
    <lineage>
        <taxon>Archaea</taxon>
        <taxon>Thermoproteota</taxon>
        <taxon>Candidatus Korarchaeia</taxon>
        <taxon>Candidatus Korarchaeia incertae sedis</taxon>
        <taxon>Candidatus Methanodesulfokora</taxon>
    </lineage>
</organism>
<dbReference type="Pfam" id="PF04240">
    <property type="entry name" value="Caroten_synth"/>
    <property type="match status" value="1"/>
</dbReference>
<dbReference type="InterPro" id="IPR007354">
    <property type="entry name" value="CruF-like"/>
</dbReference>
<protein>
    <submittedName>
        <fullName evidence="2">Carotenoid biosynthesis protein</fullName>
    </submittedName>
</protein>
<dbReference type="OrthoDB" id="107798at2157"/>
<dbReference type="PANTHER" id="PTHR39419:SF1">
    <property type="entry name" value="SLL0814 PROTEIN"/>
    <property type="match status" value="1"/>
</dbReference>
<feature type="transmembrane region" description="Helical" evidence="1">
    <location>
        <begin position="53"/>
        <end position="76"/>
    </location>
</feature>
<keyword evidence="1" id="KW-0812">Transmembrane</keyword>
<feature type="transmembrane region" description="Helical" evidence="1">
    <location>
        <begin position="153"/>
        <end position="179"/>
    </location>
</feature>
<dbReference type="RefSeq" id="WP_125671121.1">
    <property type="nucleotide sequence ID" value="NZ_RCOS01000073.1"/>
</dbReference>
<keyword evidence="1" id="KW-1133">Transmembrane helix</keyword>
<comment type="caution">
    <text evidence="2">The sequence shown here is derived from an EMBL/GenBank/DDBJ whole genome shotgun (WGS) entry which is preliminary data.</text>
</comment>
<feature type="transmembrane region" description="Helical" evidence="1">
    <location>
        <begin position="122"/>
        <end position="141"/>
    </location>
</feature>
<feature type="transmembrane region" description="Helical" evidence="1">
    <location>
        <begin position="211"/>
        <end position="228"/>
    </location>
</feature>
<dbReference type="PANTHER" id="PTHR39419">
    <property type="entry name" value="SLL0814 PROTEIN"/>
    <property type="match status" value="1"/>
</dbReference>
<feature type="transmembrane region" description="Helical" evidence="1">
    <location>
        <begin position="26"/>
        <end position="46"/>
    </location>
</feature>
<accession>A0A429GNP2</accession>
<sequence length="232" mass="26014">MRWTGISLALLTAGYAVNAILPAAGIRGPADLALLILFLLSVIFMLPFSAKIVLLPIIGSFIGFLFEYIGLSYGFPFGSYSYLKLEKYSIYGVPVPVIVAWGIYIYTCYLASTFLIRGKRRILIVPLLMVLLDMAVDPVMVEQGVWAWREKGLWFGVPLSNFLGWFTVSLTAICLYLALSRDDMPKTLSWHAYIPYIFSYVPILVSAGQNSFIPAFISFLMAVALFLFRKFL</sequence>
<evidence type="ECO:0000256" key="1">
    <source>
        <dbReference type="SAM" id="Phobius"/>
    </source>
</evidence>
<keyword evidence="3" id="KW-1185">Reference proteome</keyword>
<reference evidence="2 3" key="1">
    <citation type="submission" date="2018-10" db="EMBL/GenBank/DDBJ databases">
        <title>Co-occurring genomic capacity for anaerobic methane metabolism and dissimilatory sulfite reduction discovered in the Korarchaeota.</title>
        <authorList>
            <person name="Mckay L.J."/>
            <person name="Dlakic M."/>
            <person name="Fields M.W."/>
            <person name="Delmont T.O."/>
            <person name="Eren A.M."/>
            <person name="Jay Z.J."/>
            <person name="Klingelsmith K.B."/>
            <person name="Rusch D.B."/>
            <person name="Inskeep W.P."/>
        </authorList>
    </citation>
    <scope>NUCLEOTIDE SEQUENCE [LARGE SCALE GENOMIC DNA]</scope>
    <source>
        <strain evidence="2 3">MDKW</strain>
    </source>
</reference>
<feature type="transmembrane region" description="Helical" evidence="1">
    <location>
        <begin position="88"/>
        <end position="110"/>
    </location>
</feature>
<keyword evidence="1" id="KW-0472">Membrane</keyword>
<dbReference type="Proteomes" id="UP000277582">
    <property type="component" value="Unassembled WGS sequence"/>
</dbReference>
<feature type="transmembrane region" description="Helical" evidence="1">
    <location>
        <begin position="188"/>
        <end position="205"/>
    </location>
</feature>
<name>A0A429GNP2_9CREN</name>
<proteinExistence type="predicted"/>
<evidence type="ECO:0000313" key="2">
    <source>
        <dbReference type="EMBL" id="RSN75532.1"/>
    </source>
</evidence>
<dbReference type="EMBL" id="RCOS01000073">
    <property type="protein sequence ID" value="RSN75532.1"/>
    <property type="molecule type" value="Genomic_DNA"/>
</dbReference>
<evidence type="ECO:0000313" key="3">
    <source>
        <dbReference type="Proteomes" id="UP000277582"/>
    </source>
</evidence>